<feature type="region of interest" description="Disordered" evidence="1">
    <location>
        <begin position="127"/>
        <end position="174"/>
    </location>
</feature>
<feature type="compositionally biased region" description="Basic and acidic residues" evidence="1">
    <location>
        <begin position="336"/>
        <end position="352"/>
    </location>
</feature>
<feature type="compositionally biased region" description="Acidic residues" evidence="1">
    <location>
        <begin position="15"/>
        <end position="31"/>
    </location>
</feature>
<accession>A0A7I8K721</accession>
<feature type="compositionally biased region" description="Basic and acidic residues" evidence="1">
    <location>
        <begin position="223"/>
        <end position="240"/>
    </location>
</feature>
<gene>
    <name evidence="2" type="ORF">SI8410_03003651</name>
</gene>
<evidence type="ECO:0000256" key="1">
    <source>
        <dbReference type="SAM" id="MobiDB-lite"/>
    </source>
</evidence>
<feature type="region of interest" description="Disordered" evidence="1">
    <location>
        <begin position="320"/>
        <end position="352"/>
    </location>
</feature>
<proteinExistence type="predicted"/>
<protein>
    <submittedName>
        <fullName evidence="2">Uncharacterized protein</fullName>
    </submittedName>
</protein>
<dbReference type="AlphaFoldDB" id="A0A7I8K721"/>
<sequence>MEGLPPLVLASQEQGEVEEDSEEEPPCDGDPEAVPLAEIGDPLLEEDVRPSSDTGFAGDVHHENPAHGSEHPLLHRCRNLAERRVHRLVGVLHHGEIVEPDPVGRHPLPGYEEAAEEEVVGENRHHNGEAHHHVGDDPGEEGDEGVPGPEGGQDDEEDDEEGYGDEGVGEHVGRPAIGVVGRLPHEDEAFLEEDWKSVCAGEAQPLLDALRGRVEPPENGGEDDPRHHDGAHAQREELRHAAGKGFTNVGTAAAPPAPPPETSLPREMLALMASSREQPGADGLTLCGFFPACRARLNSTSGLAAPPGADSSRLRITSRANSQRFSLSGMGRPNSAKKEGSPPGEPLHDHDASPLRDALEHLHHHESGGGVEPRGGLIEEEEDGVVNDVDADGDPPSLTAGDAAVALVADDGLGGAAQAQLPELGGEHERLLHGEHGKEEIVLHDVGGDDLEQAALQELARIDQRRLAGAAGPEDGEDLPFLGLAGDGVEESLGGGELVLVPPLQEGQLLGDLDAVGELREGEHERWRLFRRRRVSDELKNVTVRGRIHVPRLFSSILFSGLLHAPEELPQRRRLRELPLTHGDAVFLTHGGGRGRGRGGVLVVGQLLQVPRHQHPAALLYISTEEDVSVTVKEKDT</sequence>
<feature type="region of interest" description="Disordered" evidence="1">
    <location>
        <begin position="208"/>
        <end position="281"/>
    </location>
</feature>
<evidence type="ECO:0000313" key="3">
    <source>
        <dbReference type="Proteomes" id="UP000663760"/>
    </source>
</evidence>
<organism evidence="2 3">
    <name type="scientific">Spirodela intermedia</name>
    <name type="common">Intermediate duckweed</name>
    <dbReference type="NCBI Taxonomy" id="51605"/>
    <lineage>
        <taxon>Eukaryota</taxon>
        <taxon>Viridiplantae</taxon>
        <taxon>Streptophyta</taxon>
        <taxon>Embryophyta</taxon>
        <taxon>Tracheophyta</taxon>
        <taxon>Spermatophyta</taxon>
        <taxon>Magnoliopsida</taxon>
        <taxon>Liliopsida</taxon>
        <taxon>Araceae</taxon>
        <taxon>Lemnoideae</taxon>
        <taxon>Spirodela</taxon>
    </lineage>
</organism>
<reference evidence="2" key="1">
    <citation type="submission" date="2020-02" db="EMBL/GenBank/DDBJ databases">
        <authorList>
            <person name="Scholz U."/>
            <person name="Mascher M."/>
            <person name="Fiebig A."/>
        </authorList>
    </citation>
    <scope>NUCLEOTIDE SEQUENCE</scope>
</reference>
<name>A0A7I8K721_SPIIN</name>
<feature type="compositionally biased region" description="Basic and acidic residues" evidence="1">
    <location>
        <begin position="127"/>
        <end position="136"/>
    </location>
</feature>
<dbReference type="OrthoDB" id="1626981at2759"/>
<feature type="compositionally biased region" description="Basic and acidic residues" evidence="1">
    <location>
        <begin position="59"/>
        <end position="71"/>
    </location>
</feature>
<dbReference type="EMBL" id="LR746266">
    <property type="protein sequence ID" value="CAA7392799.1"/>
    <property type="molecule type" value="Genomic_DNA"/>
</dbReference>
<dbReference type="Proteomes" id="UP000663760">
    <property type="component" value="Chromosome 3"/>
</dbReference>
<feature type="region of interest" description="Disordered" evidence="1">
    <location>
        <begin position="1"/>
        <end position="71"/>
    </location>
</feature>
<evidence type="ECO:0000313" key="2">
    <source>
        <dbReference type="EMBL" id="CAA7392799.1"/>
    </source>
</evidence>
<feature type="compositionally biased region" description="Acidic residues" evidence="1">
    <location>
        <begin position="152"/>
        <end position="164"/>
    </location>
</feature>
<keyword evidence="3" id="KW-1185">Reference proteome</keyword>